<reference evidence="3 4" key="1">
    <citation type="journal article" date="2021" name="J. Hered.">
        <title>A chromosome-level genome assembly of the parasitoid wasp, Cotesia glomerata (Hymenoptera: Braconidae).</title>
        <authorList>
            <person name="Pinto B.J."/>
            <person name="Weis J.J."/>
            <person name="Gamble T."/>
            <person name="Ode P.J."/>
            <person name="Paul R."/>
            <person name="Zaspel J.M."/>
        </authorList>
    </citation>
    <scope>NUCLEOTIDE SEQUENCE [LARGE SCALE GENOMIC DNA]</scope>
    <source>
        <strain evidence="3">CgM1</strain>
    </source>
</reference>
<keyword evidence="4" id="KW-1185">Reference proteome</keyword>
<protein>
    <submittedName>
        <fullName evidence="3">Uncharacterized protein</fullName>
    </submittedName>
</protein>
<feature type="signal peptide" evidence="2">
    <location>
        <begin position="1"/>
        <end position="18"/>
    </location>
</feature>
<keyword evidence="1" id="KW-1133">Transmembrane helix</keyword>
<evidence type="ECO:0000313" key="3">
    <source>
        <dbReference type="EMBL" id="KAH0554069.1"/>
    </source>
</evidence>
<keyword evidence="2" id="KW-0732">Signal</keyword>
<dbReference type="Proteomes" id="UP000826195">
    <property type="component" value="Unassembled WGS sequence"/>
</dbReference>
<organism evidence="3 4">
    <name type="scientific">Cotesia glomerata</name>
    <name type="common">Lepidopteran parasitic wasp</name>
    <name type="synonym">Apanteles glomeratus</name>
    <dbReference type="NCBI Taxonomy" id="32391"/>
    <lineage>
        <taxon>Eukaryota</taxon>
        <taxon>Metazoa</taxon>
        <taxon>Ecdysozoa</taxon>
        <taxon>Arthropoda</taxon>
        <taxon>Hexapoda</taxon>
        <taxon>Insecta</taxon>
        <taxon>Pterygota</taxon>
        <taxon>Neoptera</taxon>
        <taxon>Endopterygota</taxon>
        <taxon>Hymenoptera</taxon>
        <taxon>Apocrita</taxon>
        <taxon>Ichneumonoidea</taxon>
        <taxon>Braconidae</taxon>
        <taxon>Microgastrinae</taxon>
        <taxon>Cotesia</taxon>
    </lineage>
</organism>
<gene>
    <name evidence="3" type="ORF">KQX54_007381</name>
</gene>
<sequence length="820" mass="92468">MRVIAFLIGIGIFSCVQTQENALRKLSSGLVECYNSSFVVLKDNHLPYTMDTFIAILRKIEDSPSFNMDLRQFTVSLLHRFRQDGIIENTESKPALGVIPYAPNSFQFYKNAAILKLIQGNALHFPNSSISLLERCALHFILSSTIDFKERGDEPTTCQTQNSQYRWKRNIDKGTGDVETLSPEELEIIKNKNNESKEGDFDPNSFYPVLPPNHPENAQYKQPMTSKCPLESGVIHTKWGTVAGGALLAGIAAALQPEKIRISDLVFRNWRLNENLSDVRVDNKWLATLAGDLAEVVIRQGPSKNLDERFQIGIEGHWNSTVSQKYYFLNEDENVEFTAAEVRGDLDGLILANTVMTWYQSIPSLKLSQIFEMYYSDRGLFNVSTRACDRRALLISVAPNDTTSAQVYAASLALEKDISTVSMSPTLINSLSVKATNELFNFIPSSLNNDLRCDANLRPFNRLAVDLTIFIDTNWKFPAIQPILTLLLENCEINKYTSNFTLINAFDGNVLINSSNNILDFYSFNETQYSSLTMFKNGFDLPKSLEVLKTREEQKLNSEWESKIGGQRSEIVLILPSATASISDSDKTFCLDRLKTLRETVPDATLLFLTPGSKDKWAETTVDSINDIVSFSNGNTKENSAQIINLVNRMKQVPRRLINTQCGASYTSSGNSESYTNYLEPSGITFYRLHPNYFYKTEEENLPTIKIQSYSGTRLTICTSRDPININATSSNCVTTDTHSETIYCPDPTYIHECKPFYLSIAANDHSYSSCNAEPERCRYPDMTKYTISYENLVCVSSASSAIISPIVYFITIMYIYTRH</sequence>
<feature type="chain" id="PRO_5043485025" evidence="2">
    <location>
        <begin position="19"/>
        <end position="820"/>
    </location>
</feature>
<evidence type="ECO:0000256" key="1">
    <source>
        <dbReference type="SAM" id="Phobius"/>
    </source>
</evidence>
<proteinExistence type="predicted"/>
<evidence type="ECO:0000256" key="2">
    <source>
        <dbReference type="SAM" id="SignalP"/>
    </source>
</evidence>
<feature type="transmembrane region" description="Helical" evidence="1">
    <location>
        <begin position="799"/>
        <end position="817"/>
    </location>
</feature>
<keyword evidence="1" id="KW-0812">Transmembrane</keyword>
<comment type="caution">
    <text evidence="3">The sequence shown here is derived from an EMBL/GenBank/DDBJ whole genome shotgun (WGS) entry which is preliminary data.</text>
</comment>
<evidence type="ECO:0000313" key="4">
    <source>
        <dbReference type="Proteomes" id="UP000826195"/>
    </source>
</evidence>
<dbReference type="PROSITE" id="PS51257">
    <property type="entry name" value="PROKAR_LIPOPROTEIN"/>
    <property type="match status" value="1"/>
</dbReference>
<keyword evidence="1" id="KW-0472">Membrane</keyword>
<name>A0AAV7IJS1_COTGL</name>
<dbReference type="EMBL" id="JAHXZJ010001119">
    <property type="protein sequence ID" value="KAH0554069.1"/>
    <property type="molecule type" value="Genomic_DNA"/>
</dbReference>
<dbReference type="AlphaFoldDB" id="A0AAV7IJS1"/>
<accession>A0AAV7IJS1</accession>